<dbReference type="AlphaFoldDB" id="A0A6P7HHB8"/>
<dbReference type="InParanoid" id="A0A6P7HHB8"/>
<dbReference type="RefSeq" id="XP_028155055.1">
    <property type="nucleotide sequence ID" value="XM_028299254.1"/>
</dbReference>
<feature type="chain" id="PRO_5028192467" evidence="1">
    <location>
        <begin position="23"/>
        <end position="167"/>
    </location>
</feature>
<sequence length="167" mass="19365">MVFTMYTICVIALASLVDPSYAEHQEFEVQFQIRDTEKRVGVSDLQPNQVLSAKEDVGNTEWILVKVGETDEGREVYIIQPKDNPKLIWDTKTKSCDDETEVVLVEKPESTEKCQHFYYAGLGKIVIYNEQCGKANCLYVDETSMEIKFSKDCKDHKEREFDLNWTY</sequence>
<gene>
    <name evidence="2" type="primary">LOC114348756</name>
</gene>
<keyword evidence="1" id="KW-0732">Signal</keyword>
<reference evidence="2" key="1">
    <citation type="submission" date="2025-08" db="UniProtKB">
        <authorList>
            <consortium name="RefSeq"/>
        </authorList>
    </citation>
    <scope>IDENTIFICATION</scope>
    <source>
        <tissue evidence="2">Whole insect</tissue>
    </source>
</reference>
<accession>A0A6P7HHB8</accession>
<dbReference type="KEGG" id="dvv:114348756"/>
<protein>
    <submittedName>
        <fullName evidence="2">Uncharacterized protein LOC114348756</fullName>
    </submittedName>
</protein>
<evidence type="ECO:0000256" key="1">
    <source>
        <dbReference type="SAM" id="SignalP"/>
    </source>
</evidence>
<feature type="signal peptide" evidence="1">
    <location>
        <begin position="1"/>
        <end position="22"/>
    </location>
</feature>
<evidence type="ECO:0000313" key="2">
    <source>
        <dbReference type="RefSeq" id="XP_028155055.1"/>
    </source>
</evidence>
<name>A0A6P7HHB8_DIAVI</name>
<organism evidence="2">
    <name type="scientific">Diabrotica virgifera virgifera</name>
    <name type="common">western corn rootworm</name>
    <dbReference type="NCBI Taxonomy" id="50390"/>
    <lineage>
        <taxon>Eukaryota</taxon>
        <taxon>Metazoa</taxon>
        <taxon>Ecdysozoa</taxon>
        <taxon>Arthropoda</taxon>
        <taxon>Hexapoda</taxon>
        <taxon>Insecta</taxon>
        <taxon>Pterygota</taxon>
        <taxon>Neoptera</taxon>
        <taxon>Endopterygota</taxon>
        <taxon>Coleoptera</taxon>
        <taxon>Polyphaga</taxon>
        <taxon>Cucujiformia</taxon>
        <taxon>Chrysomeloidea</taxon>
        <taxon>Chrysomelidae</taxon>
        <taxon>Galerucinae</taxon>
        <taxon>Diabroticina</taxon>
        <taxon>Diabroticites</taxon>
        <taxon>Diabrotica</taxon>
    </lineage>
</organism>
<proteinExistence type="predicted"/>